<reference evidence="3" key="1">
    <citation type="submission" date="2024-03" db="EMBL/GenBank/DDBJ databases">
        <title>WGS assembly of Saponaria officinalis var. Norfolk2.</title>
        <authorList>
            <person name="Jenkins J."/>
            <person name="Shu S."/>
            <person name="Grimwood J."/>
            <person name="Barry K."/>
            <person name="Goodstein D."/>
            <person name="Schmutz J."/>
            <person name="Leebens-Mack J."/>
            <person name="Osbourn A."/>
        </authorList>
    </citation>
    <scope>NUCLEOTIDE SEQUENCE [LARGE SCALE GENOMIC DNA]</scope>
    <source>
        <strain evidence="3">JIC</strain>
    </source>
</reference>
<accession>A0AAW1KFS6</accession>
<name>A0AAW1KFS6_SAPOF</name>
<evidence type="ECO:0000313" key="4">
    <source>
        <dbReference type="Proteomes" id="UP001443914"/>
    </source>
</evidence>
<feature type="domain" description="MULE transposase" evidence="2">
    <location>
        <begin position="259"/>
        <end position="353"/>
    </location>
</feature>
<dbReference type="EMBL" id="JBDFQZ010000006">
    <property type="protein sequence ID" value="KAK9716418.1"/>
    <property type="molecule type" value="Genomic_DNA"/>
</dbReference>
<dbReference type="Proteomes" id="UP001443914">
    <property type="component" value="Unassembled WGS sequence"/>
</dbReference>
<gene>
    <name evidence="3" type="ORF">RND81_06G231500</name>
</gene>
<evidence type="ECO:0000313" key="3">
    <source>
        <dbReference type="EMBL" id="KAK9716418.1"/>
    </source>
</evidence>
<sequence>MVRRKYSTSEDGWDDVSLEGFGGVQTDYNPLFATNLRFSSRGEAYKWAQNIASENGFALVKANSGRKNRSQPELCASYFRCSRYGSNKVVYDPDKPKRKSKTVKCRCLFRIRAVENYHVQDNKRLVLWNIITANGFGCHNHQPTKYKDGHRHYAGLNEEEKAYVRQQYRAAVFPRDIKSSLHQKTPDKPQPSSSQIYSETSKIRKEMRRERNTAQQMLALAVESNYVHWHVTNPNTHELTHVFMSHPEAVKLFQAYPHVVLIDSTYKTNTYNMALVEVVGVTPAGSSFLIVCVLIPYESEEGYTWLLRRLMDLLECTGAAPSCFVTDRELGLVRALRTLFPETPHLLCRWHVNRAIESRALRIHKTVFYKDHVLRNPESGWWNVIDATSEEDFKKAWSVFSEKWKRMGSYISRTWGEHAKKFVLCYTNEYFHLGNTATSRVESAHSLLKAWLKSAHLTLDTMWSRIHSMLEAQHSKIRKELEDSMSRPRITHRLFSLLQGNVSTKAIEIMEDEVKRGVALGIGLELGCGCVLPTTHGLPCACTLIDLKNSGSRVHLSDIHLFWKTLEYDNEEAMPKNDNEMLEDLVDKARKSDPAYRKVFLEKLRDIFHPEDEDILALAVRENPKGRPKGSTTRNKSEFEHTLRKCGTPNSDGAINVQHVYGDFPSGAAGAPLEKNYSKDMISTWVKRFGVPEQLWSQFDGWVDVGSDGHCGFRVLSHALRGGEEDYIQMRDWCCKEITGFGVYKDLFEVGVTGNNGLSKYENTLRRIRFTHQSGCGEDHWKHSDDLFVFASLFNWVICVVAENRYSKGPKEWQCSTILPLRSSNEGVTPYGVLWILNHKSHWMRLHSRRPTNEVPMPPIDPAWIAFREPSVQPLGTLYQTNIENWHTLMGTTPREPRARRRSRDSVARELLFEDSINLSD</sequence>
<proteinExistence type="predicted"/>
<dbReference type="Pfam" id="PF10551">
    <property type="entry name" value="MULE"/>
    <property type="match status" value="1"/>
</dbReference>
<protein>
    <recommendedName>
        <fullName evidence="2">MULE transposase domain-containing protein</fullName>
    </recommendedName>
</protein>
<dbReference type="PANTHER" id="PTHR47718">
    <property type="entry name" value="OS01G0519700 PROTEIN"/>
    <property type="match status" value="1"/>
</dbReference>
<dbReference type="InterPro" id="IPR018289">
    <property type="entry name" value="MULE_transposase_dom"/>
</dbReference>
<feature type="region of interest" description="Disordered" evidence="1">
    <location>
        <begin position="180"/>
        <end position="199"/>
    </location>
</feature>
<organism evidence="3 4">
    <name type="scientific">Saponaria officinalis</name>
    <name type="common">Common soapwort</name>
    <name type="synonym">Lychnis saponaria</name>
    <dbReference type="NCBI Taxonomy" id="3572"/>
    <lineage>
        <taxon>Eukaryota</taxon>
        <taxon>Viridiplantae</taxon>
        <taxon>Streptophyta</taxon>
        <taxon>Embryophyta</taxon>
        <taxon>Tracheophyta</taxon>
        <taxon>Spermatophyta</taxon>
        <taxon>Magnoliopsida</taxon>
        <taxon>eudicotyledons</taxon>
        <taxon>Gunneridae</taxon>
        <taxon>Pentapetalae</taxon>
        <taxon>Caryophyllales</taxon>
        <taxon>Caryophyllaceae</taxon>
        <taxon>Caryophylleae</taxon>
        <taxon>Saponaria</taxon>
    </lineage>
</organism>
<feature type="compositionally biased region" description="Polar residues" evidence="1">
    <location>
        <begin position="190"/>
        <end position="199"/>
    </location>
</feature>
<comment type="caution">
    <text evidence="3">The sequence shown here is derived from an EMBL/GenBank/DDBJ whole genome shotgun (WGS) entry which is preliminary data.</text>
</comment>
<evidence type="ECO:0000259" key="2">
    <source>
        <dbReference type="Pfam" id="PF10551"/>
    </source>
</evidence>
<evidence type="ECO:0000256" key="1">
    <source>
        <dbReference type="SAM" id="MobiDB-lite"/>
    </source>
</evidence>
<dbReference type="AlphaFoldDB" id="A0AAW1KFS6"/>
<keyword evidence="4" id="KW-1185">Reference proteome</keyword>
<dbReference type="PANTHER" id="PTHR47718:SF3">
    <property type="entry name" value="PROTEIN FAR1-RELATED SEQUENCE 5-LIKE"/>
    <property type="match status" value="1"/>
</dbReference>